<evidence type="ECO:0000313" key="1">
    <source>
        <dbReference type="EMBL" id="CBI17244.3"/>
    </source>
</evidence>
<dbReference type="Proteomes" id="UP000009183">
    <property type="component" value="Chromosome 5"/>
</dbReference>
<keyword evidence="2" id="KW-1185">Reference proteome</keyword>
<name>D7SNL5_VITVI</name>
<reference evidence="2" key="1">
    <citation type="journal article" date="2007" name="Nature">
        <title>The grapevine genome sequence suggests ancestral hexaploidization in major angiosperm phyla.</title>
        <authorList>
            <consortium name="The French-Italian Public Consortium for Grapevine Genome Characterization."/>
            <person name="Jaillon O."/>
            <person name="Aury J.-M."/>
            <person name="Noel B."/>
            <person name="Policriti A."/>
            <person name="Clepet C."/>
            <person name="Casagrande A."/>
            <person name="Choisne N."/>
            <person name="Aubourg S."/>
            <person name="Vitulo N."/>
            <person name="Jubin C."/>
            <person name="Vezzi A."/>
            <person name="Legeai F."/>
            <person name="Hugueney P."/>
            <person name="Dasilva C."/>
            <person name="Horner D."/>
            <person name="Mica E."/>
            <person name="Jublot D."/>
            <person name="Poulain J."/>
            <person name="Bruyere C."/>
            <person name="Billault A."/>
            <person name="Segurens B."/>
            <person name="Gouyvenoux M."/>
            <person name="Ugarte E."/>
            <person name="Cattonaro F."/>
            <person name="Anthouard V."/>
            <person name="Vico V."/>
            <person name="Del Fabbro C."/>
            <person name="Alaux M."/>
            <person name="Di Gaspero G."/>
            <person name="Dumas V."/>
            <person name="Felice N."/>
            <person name="Paillard S."/>
            <person name="Juman I."/>
            <person name="Moroldo M."/>
            <person name="Scalabrin S."/>
            <person name="Canaguier A."/>
            <person name="Le Clainche I."/>
            <person name="Malacrida G."/>
            <person name="Durand E."/>
            <person name="Pesole G."/>
            <person name="Laucou V."/>
            <person name="Chatelet P."/>
            <person name="Merdinoglu D."/>
            <person name="Delledonne M."/>
            <person name="Pezzotti M."/>
            <person name="Lecharny A."/>
            <person name="Scarpelli C."/>
            <person name="Artiguenave F."/>
            <person name="Pe M.E."/>
            <person name="Valle G."/>
            <person name="Morgante M."/>
            <person name="Caboche M."/>
            <person name="Adam-Blondon A.-F."/>
            <person name="Weissenbach J."/>
            <person name="Quetier F."/>
            <person name="Wincker P."/>
        </authorList>
    </citation>
    <scope>NUCLEOTIDE SEQUENCE [LARGE SCALE GENOMIC DNA]</scope>
    <source>
        <strain evidence="2">cv. Pinot noir / PN40024</strain>
    </source>
</reference>
<evidence type="ECO:0000313" key="2">
    <source>
        <dbReference type="Proteomes" id="UP000009183"/>
    </source>
</evidence>
<dbReference type="PaxDb" id="29760-VIT_05s0029g00940.t01"/>
<dbReference type="AlphaFoldDB" id="D7SNL5"/>
<dbReference type="HOGENOM" id="CLU_2282626_0_0_1"/>
<dbReference type="InParanoid" id="D7SNL5"/>
<sequence length="102" mass="11870">MQIFLICLVLDCISMSFFDQLYTSTPLFLFCIRFTTGSLELWSVVYSSIFLFIEWALKWFYTPGIPHTHCNLPNSSVSVVEECFRGTPRIGRMKNEIKQTTL</sequence>
<proteinExistence type="predicted"/>
<dbReference type="EMBL" id="FN594958">
    <property type="protein sequence ID" value="CBI17244.3"/>
    <property type="molecule type" value="Genomic_DNA"/>
</dbReference>
<organism evidence="1 2">
    <name type="scientific">Vitis vinifera</name>
    <name type="common">Grape</name>
    <dbReference type="NCBI Taxonomy" id="29760"/>
    <lineage>
        <taxon>Eukaryota</taxon>
        <taxon>Viridiplantae</taxon>
        <taxon>Streptophyta</taxon>
        <taxon>Embryophyta</taxon>
        <taxon>Tracheophyta</taxon>
        <taxon>Spermatophyta</taxon>
        <taxon>Magnoliopsida</taxon>
        <taxon>eudicotyledons</taxon>
        <taxon>Gunneridae</taxon>
        <taxon>Pentapetalae</taxon>
        <taxon>rosids</taxon>
        <taxon>Vitales</taxon>
        <taxon>Vitaceae</taxon>
        <taxon>Viteae</taxon>
        <taxon>Vitis</taxon>
    </lineage>
</organism>
<gene>
    <name evidence="1" type="ordered locus">VIT_05s0029g00940</name>
</gene>
<accession>D7SNL5</accession>
<protein>
    <submittedName>
        <fullName evidence="1">Uncharacterized protein</fullName>
    </submittedName>
</protein>